<name>A0A429ZBY2_9ENTE</name>
<feature type="binding site" evidence="5">
    <location>
        <position position="130"/>
    </location>
    <ligand>
        <name>Mn(2+)</name>
        <dbReference type="ChEBI" id="CHEBI:29035"/>
        <label>2</label>
    </ligand>
</feature>
<dbReference type="EMBL" id="NGJU01000033">
    <property type="protein sequence ID" value="RST91186.1"/>
    <property type="molecule type" value="Genomic_DNA"/>
</dbReference>
<feature type="binding site" evidence="5">
    <location>
        <position position="96"/>
    </location>
    <ligand>
        <name>Mn(2+)</name>
        <dbReference type="ChEBI" id="CHEBI:29035"/>
        <label>2</label>
    </ligand>
</feature>
<dbReference type="InterPro" id="IPR011650">
    <property type="entry name" value="Peptidase_M20_dimer"/>
</dbReference>
<dbReference type="SUPFAM" id="SSF53187">
    <property type="entry name" value="Zn-dependent exopeptidases"/>
    <property type="match status" value="1"/>
</dbReference>
<dbReference type="InterPro" id="IPR002933">
    <property type="entry name" value="Peptidase_M20"/>
</dbReference>
<keyword evidence="8" id="KW-1185">Reference proteome</keyword>
<evidence type="ECO:0000256" key="1">
    <source>
        <dbReference type="ARBA" id="ARBA00022605"/>
    </source>
</evidence>
<dbReference type="NCBIfam" id="TIGR01891">
    <property type="entry name" value="amidohydrolases"/>
    <property type="match status" value="1"/>
</dbReference>
<keyword evidence="4" id="KW-0457">Lysine biosynthesis</keyword>
<dbReference type="Gene3D" id="3.30.70.360">
    <property type="match status" value="1"/>
</dbReference>
<dbReference type="OrthoDB" id="9776731at2"/>
<dbReference type="PIRSF" id="PIRSF005962">
    <property type="entry name" value="Pept_M20D_amidohydro"/>
    <property type="match status" value="1"/>
</dbReference>
<evidence type="ECO:0000256" key="4">
    <source>
        <dbReference type="ARBA" id="ARBA00023154"/>
    </source>
</evidence>
<feature type="binding site" evidence="5">
    <location>
        <position position="98"/>
    </location>
    <ligand>
        <name>Mn(2+)</name>
        <dbReference type="ChEBI" id="CHEBI:29035"/>
        <label>2</label>
    </ligand>
</feature>
<proteinExistence type="predicted"/>
<reference evidence="7 8" key="1">
    <citation type="submission" date="2017-05" db="EMBL/GenBank/DDBJ databases">
        <title>Vagococcus spp. assemblies.</title>
        <authorList>
            <person name="Gulvik C.A."/>
        </authorList>
    </citation>
    <scope>NUCLEOTIDE SEQUENCE [LARGE SCALE GENOMIC DNA]</scope>
    <source>
        <strain evidence="7 8">NCFB 2777</strain>
    </source>
</reference>
<comment type="cofactor">
    <cofactor evidence="5">
        <name>Mn(2+)</name>
        <dbReference type="ChEBI" id="CHEBI:29035"/>
    </cofactor>
    <text evidence="5">The Mn(2+) ion enhances activity.</text>
</comment>
<evidence type="ECO:0000256" key="2">
    <source>
        <dbReference type="ARBA" id="ARBA00022801"/>
    </source>
</evidence>
<evidence type="ECO:0000256" key="5">
    <source>
        <dbReference type="PIRSR" id="PIRSR005962-1"/>
    </source>
</evidence>
<sequence>MTFTEDHLIKIRRDLHKIPEVGFAEFKTQAYLLAVISKLPQEKLTITPWETGLIVTVKGSQPQQAIAWRTDIDGLPITEATGLSYASQHENHMHACGHDFHMTIALGILSNVIKLDLKENYVFIFQPAEENLAGGKLLYDSGILAESQLTEIYALHVQPNLPVGTVSTKEGTILAGDCEFQLTFHGKGGHGAYPHESNDMIVAASQLIQQLQTIVSRNVDPMVGAVVTVATIHAGEATNVIPETLTLSGSIRTLSQEMNQLTQQRLLEISAGIELSFQCEIDVLLDQKGYVPVVNHQKPTQAFSTFVKEQTDLAFVEAQGLMTAEDFGYYLTKIPGMLFWLGVESPYELHHNKFQPEESAIAIGVKTVTAFFEAQEKSQPT</sequence>
<keyword evidence="5" id="KW-0464">Manganese</keyword>
<feature type="domain" description="Peptidase M20 dimerisation" evidence="6">
    <location>
        <begin position="178"/>
        <end position="258"/>
    </location>
</feature>
<keyword evidence="1" id="KW-0028">Amino-acid biosynthesis</keyword>
<dbReference type="FunFam" id="3.30.70.360:FF:000001">
    <property type="entry name" value="N-acetyldiaminopimelate deacetylase"/>
    <property type="match status" value="1"/>
</dbReference>
<keyword evidence="5" id="KW-0479">Metal-binding</keyword>
<accession>A0A429ZBY2</accession>
<comment type="caution">
    <text evidence="7">The sequence shown here is derived from an EMBL/GenBank/DDBJ whole genome shotgun (WGS) entry which is preliminary data.</text>
</comment>
<dbReference type="GO" id="GO:0009085">
    <property type="term" value="P:lysine biosynthetic process"/>
    <property type="evidence" value="ECO:0007669"/>
    <property type="project" value="UniProtKB-KW"/>
</dbReference>
<dbReference type="SUPFAM" id="SSF55031">
    <property type="entry name" value="Bacterial exopeptidase dimerisation domain"/>
    <property type="match status" value="1"/>
</dbReference>
<dbReference type="Proteomes" id="UP000287239">
    <property type="component" value="Unassembled WGS sequence"/>
</dbReference>
<dbReference type="GeneID" id="98569580"/>
<evidence type="ECO:0000313" key="7">
    <source>
        <dbReference type="EMBL" id="RST91186.1"/>
    </source>
</evidence>
<dbReference type="InterPro" id="IPR017439">
    <property type="entry name" value="Amidohydrolase"/>
</dbReference>
<dbReference type="AlphaFoldDB" id="A0A429ZBY2"/>
<dbReference type="GO" id="GO:0050118">
    <property type="term" value="F:N-acetyldiaminopimelate deacetylase activity"/>
    <property type="evidence" value="ECO:0007669"/>
    <property type="project" value="UniProtKB-ARBA"/>
</dbReference>
<dbReference type="PANTHER" id="PTHR11014">
    <property type="entry name" value="PEPTIDASE M20 FAMILY MEMBER"/>
    <property type="match status" value="1"/>
</dbReference>
<feature type="binding site" evidence="5">
    <location>
        <position position="350"/>
    </location>
    <ligand>
        <name>Mn(2+)</name>
        <dbReference type="ChEBI" id="CHEBI:29035"/>
        <label>2</label>
    </ligand>
</feature>
<keyword evidence="2" id="KW-0378">Hydrolase</keyword>
<dbReference type="Pfam" id="PF07687">
    <property type="entry name" value="M20_dimer"/>
    <property type="match status" value="1"/>
</dbReference>
<dbReference type="InterPro" id="IPR036264">
    <property type="entry name" value="Bact_exopeptidase_dim_dom"/>
</dbReference>
<dbReference type="CDD" id="cd05670">
    <property type="entry name" value="M20_Acy1_YkuR-like"/>
    <property type="match status" value="1"/>
</dbReference>
<dbReference type="RefSeq" id="WP_126782466.1">
    <property type="nucleotide sequence ID" value="NZ_NGJU01000033.1"/>
</dbReference>
<dbReference type="GO" id="GO:0046872">
    <property type="term" value="F:metal ion binding"/>
    <property type="evidence" value="ECO:0007669"/>
    <property type="project" value="UniProtKB-KW"/>
</dbReference>
<evidence type="ECO:0000256" key="3">
    <source>
        <dbReference type="ARBA" id="ARBA00022915"/>
    </source>
</evidence>
<protein>
    <submittedName>
        <fullName evidence="7">N-acetyldiaminopimelate deacetylase</fullName>
    </submittedName>
</protein>
<dbReference type="Pfam" id="PF01546">
    <property type="entry name" value="Peptidase_M20"/>
    <property type="match status" value="1"/>
</dbReference>
<dbReference type="Gene3D" id="3.40.630.10">
    <property type="entry name" value="Zn peptidases"/>
    <property type="match status" value="1"/>
</dbReference>
<evidence type="ECO:0000313" key="8">
    <source>
        <dbReference type="Proteomes" id="UP000287239"/>
    </source>
</evidence>
<dbReference type="PANTHER" id="PTHR11014:SF98">
    <property type="entry name" value="N-ACETYLDIAMINOPIMELATE DEACETYLASE"/>
    <property type="match status" value="1"/>
</dbReference>
<keyword evidence="3" id="KW-0220">Diaminopimelate biosynthesis</keyword>
<dbReference type="GO" id="GO:0019877">
    <property type="term" value="P:diaminopimelate biosynthetic process"/>
    <property type="evidence" value="ECO:0007669"/>
    <property type="project" value="UniProtKB-KW"/>
</dbReference>
<feature type="binding site" evidence="5">
    <location>
        <position position="156"/>
    </location>
    <ligand>
        <name>Mn(2+)</name>
        <dbReference type="ChEBI" id="CHEBI:29035"/>
        <label>2</label>
    </ligand>
</feature>
<gene>
    <name evidence="7" type="ORF">CBF35_14630</name>
</gene>
<organism evidence="7 8">
    <name type="scientific">Vagococcus salmoninarum</name>
    <dbReference type="NCBI Taxonomy" id="2739"/>
    <lineage>
        <taxon>Bacteria</taxon>
        <taxon>Bacillati</taxon>
        <taxon>Bacillota</taxon>
        <taxon>Bacilli</taxon>
        <taxon>Lactobacillales</taxon>
        <taxon>Enterococcaceae</taxon>
        <taxon>Vagococcus</taxon>
    </lineage>
</organism>
<evidence type="ECO:0000259" key="6">
    <source>
        <dbReference type="Pfam" id="PF07687"/>
    </source>
</evidence>